<dbReference type="AlphaFoldDB" id="A0A5A5U489"/>
<evidence type="ECO:0000313" key="3">
    <source>
        <dbReference type="EMBL" id="GDZ84663.1"/>
    </source>
</evidence>
<gene>
    <name evidence="3" type="ORF">LCIT_19050</name>
</gene>
<evidence type="ECO:0000313" key="4">
    <source>
        <dbReference type="Proteomes" id="UP000323274"/>
    </source>
</evidence>
<keyword evidence="1" id="KW-0238">DNA-binding</keyword>
<feature type="domain" description="HTH cro/C1-type" evidence="2">
    <location>
        <begin position="8"/>
        <end position="62"/>
    </location>
</feature>
<dbReference type="PROSITE" id="PS50943">
    <property type="entry name" value="HTH_CROC1"/>
    <property type="match status" value="1"/>
</dbReference>
<proteinExistence type="predicted"/>
<dbReference type="InterPro" id="IPR001387">
    <property type="entry name" value="Cro/C1-type_HTH"/>
</dbReference>
<evidence type="ECO:0000256" key="1">
    <source>
        <dbReference type="ARBA" id="ARBA00023125"/>
    </source>
</evidence>
<dbReference type="SMART" id="SM00530">
    <property type="entry name" value="HTH_XRE"/>
    <property type="match status" value="1"/>
</dbReference>
<comment type="caution">
    <text evidence="3">The sequence shown here is derived from an EMBL/GenBank/DDBJ whole genome shotgun (WGS) entry which is preliminary data.</text>
</comment>
<reference evidence="3 4" key="1">
    <citation type="submission" date="2019-04" db="EMBL/GenBank/DDBJ databases">
        <title>A pseudo-fructophilic Leuconostoc citreum strain F192-5 isolated from peel of satsuma mandarin: the first report for isolation and characterization of strain-dependent fructophilic-like characteristics.</title>
        <authorList>
            <person name="Maeno S."/>
            <person name="Tanizawa Y."/>
            <person name="Kajikawa A."/>
            <person name="Kanesaki Y."/>
            <person name="Kubota E."/>
            <person name="Arita M."/>
            <person name="Leon D."/>
            <person name="Endo A."/>
        </authorList>
    </citation>
    <scope>NUCLEOTIDE SEQUENCE [LARGE SCALE GENOMIC DNA]</scope>
    <source>
        <strain evidence="3 4">F192-5</strain>
    </source>
</reference>
<name>A0A5A5U489_LEUCI</name>
<dbReference type="Proteomes" id="UP000323274">
    <property type="component" value="Unassembled WGS sequence"/>
</dbReference>
<dbReference type="Gene3D" id="1.10.260.40">
    <property type="entry name" value="lambda repressor-like DNA-binding domains"/>
    <property type="match status" value="1"/>
</dbReference>
<dbReference type="Pfam" id="PF01381">
    <property type="entry name" value="HTH_3"/>
    <property type="match status" value="1"/>
</dbReference>
<dbReference type="PANTHER" id="PTHR46558:SF11">
    <property type="entry name" value="HTH-TYPE TRANSCRIPTIONAL REGULATOR XRE"/>
    <property type="match status" value="1"/>
</dbReference>
<protein>
    <recommendedName>
        <fullName evidence="2">HTH cro/C1-type domain-containing protein</fullName>
    </recommendedName>
</protein>
<dbReference type="InterPro" id="IPR010982">
    <property type="entry name" value="Lambda_DNA-bd_dom_sf"/>
</dbReference>
<dbReference type="EMBL" id="BJJW01000016">
    <property type="protein sequence ID" value="GDZ84663.1"/>
    <property type="molecule type" value="Genomic_DNA"/>
</dbReference>
<sequence length="122" mass="13724">MSITADRIKELRKQKQLTQQGLADKIEASRDTITKYENGRRIPTLAMISLIADVLDTTVDYLQGKTDNALKTPHNGSNNGDGKKHIDLNDDELIMSFDGKELSEDYKQAIIAMLKTMREGKK</sequence>
<accession>A0A5A5U489</accession>
<dbReference type="PANTHER" id="PTHR46558">
    <property type="entry name" value="TRACRIPTIONAL REGULATORY PROTEIN-RELATED-RELATED"/>
    <property type="match status" value="1"/>
</dbReference>
<dbReference type="SUPFAM" id="SSF47413">
    <property type="entry name" value="lambda repressor-like DNA-binding domains"/>
    <property type="match status" value="1"/>
</dbReference>
<dbReference type="CDD" id="cd00093">
    <property type="entry name" value="HTH_XRE"/>
    <property type="match status" value="1"/>
</dbReference>
<dbReference type="GO" id="GO:0003677">
    <property type="term" value="F:DNA binding"/>
    <property type="evidence" value="ECO:0007669"/>
    <property type="project" value="UniProtKB-KW"/>
</dbReference>
<dbReference type="RefSeq" id="WP_149334811.1">
    <property type="nucleotide sequence ID" value="NZ_BJJW01000016.1"/>
</dbReference>
<evidence type="ECO:0000259" key="2">
    <source>
        <dbReference type="PROSITE" id="PS50943"/>
    </source>
</evidence>
<organism evidence="3 4">
    <name type="scientific">Leuconostoc citreum</name>
    <dbReference type="NCBI Taxonomy" id="33964"/>
    <lineage>
        <taxon>Bacteria</taxon>
        <taxon>Bacillati</taxon>
        <taxon>Bacillota</taxon>
        <taxon>Bacilli</taxon>
        <taxon>Lactobacillales</taxon>
        <taxon>Lactobacillaceae</taxon>
        <taxon>Leuconostoc</taxon>
    </lineage>
</organism>